<evidence type="ECO:0000256" key="1">
    <source>
        <dbReference type="SAM" id="MobiDB-lite"/>
    </source>
</evidence>
<name>A0ABU7CSN9_9TELE</name>
<gene>
    <name evidence="2" type="ORF">CHARACLAT_030688</name>
</gene>
<feature type="region of interest" description="Disordered" evidence="1">
    <location>
        <begin position="1"/>
        <end position="90"/>
    </location>
</feature>
<protein>
    <submittedName>
        <fullName evidence="2">Uncharacterized protein</fullName>
    </submittedName>
</protein>
<dbReference type="Proteomes" id="UP001352852">
    <property type="component" value="Unassembled WGS sequence"/>
</dbReference>
<keyword evidence="3" id="KW-1185">Reference proteome</keyword>
<comment type="caution">
    <text evidence="2">The sequence shown here is derived from an EMBL/GenBank/DDBJ whole genome shotgun (WGS) entry which is preliminary data.</text>
</comment>
<organism evidence="2 3">
    <name type="scientific">Characodon lateralis</name>
    <dbReference type="NCBI Taxonomy" id="208331"/>
    <lineage>
        <taxon>Eukaryota</taxon>
        <taxon>Metazoa</taxon>
        <taxon>Chordata</taxon>
        <taxon>Craniata</taxon>
        <taxon>Vertebrata</taxon>
        <taxon>Euteleostomi</taxon>
        <taxon>Actinopterygii</taxon>
        <taxon>Neopterygii</taxon>
        <taxon>Teleostei</taxon>
        <taxon>Neoteleostei</taxon>
        <taxon>Acanthomorphata</taxon>
        <taxon>Ovalentaria</taxon>
        <taxon>Atherinomorphae</taxon>
        <taxon>Cyprinodontiformes</taxon>
        <taxon>Goodeidae</taxon>
        <taxon>Characodon</taxon>
    </lineage>
</organism>
<reference evidence="2 3" key="1">
    <citation type="submission" date="2021-06" db="EMBL/GenBank/DDBJ databases">
        <authorList>
            <person name="Palmer J.M."/>
        </authorList>
    </citation>
    <scope>NUCLEOTIDE SEQUENCE [LARGE SCALE GENOMIC DNA]</scope>
    <source>
        <strain evidence="2 3">CL_MEX2019</strain>
        <tissue evidence="2">Muscle</tissue>
    </source>
</reference>
<evidence type="ECO:0000313" key="2">
    <source>
        <dbReference type="EMBL" id="MED6265953.1"/>
    </source>
</evidence>
<sequence>MSSTPEKPMKTHPHSTSSIHGPAPSTPAAFRINHTVRRNGKARALRNTTPASAHKCNRPSNTKLTMDPLTPPEDGTNSPGKRSLAGGPHHCTTTILVVVQDVLHHPPDRRPEPQ</sequence>
<feature type="compositionally biased region" description="Basic residues" evidence="1">
    <location>
        <begin position="34"/>
        <end position="44"/>
    </location>
</feature>
<proteinExistence type="predicted"/>
<evidence type="ECO:0000313" key="3">
    <source>
        <dbReference type="Proteomes" id="UP001352852"/>
    </source>
</evidence>
<dbReference type="EMBL" id="JAHUTJ010004685">
    <property type="protein sequence ID" value="MED6265953.1"/>
    <property type="molecule type" value="Genomic_DNA"/>
</dbReference>
<accession>A0ABU7CSN9</accession>